<name>A0ABY7YS20_9HYPH</name>
<proteinExistence type="predicted"/>
<accession>A0ABY7YS20</accession>
<sequence>MHIMSSLAGLMGIQLESLTDKLKRTLIISVLIGILVTIALGFALAAGYIALAAKFGPLIAALAMSGGALILALAVYLGSLIGQGSRKRQEVERRHSSESSALITTAAISALPLLLRSPVARTIGLPLAAVAAFFILGNDKDNDRND</sequence>
<evidence type="ECO:0000256" key="1">
    <source>
        <dbReference type="SAM" id="Phobius"/>
    </source>
</evidence>
<evidence type="ECO:0000313" key="3">
    <source>
        <dbReference type="Proteomes" id="UP001220530"/>
    </source>
</evidence>
<keyword evidence="1" id="KW-1133">Transmembrane helix</keyword>
<dbReference type="Proteomes" id="UP001220530">
    <property type="component" value="Chromosome"/>
</dbReference>
<evidence type="ECO:0008006" key="4">
    <source>
        <dbReference type="Google" id="ProtNLM"/>
    </source>
</evidence>
<keyword evidence="1" id="KW-0812">Transmembrane</keyword>
<evidence type="ECO:0000313" key="2">
    <source>
        <dbReference type="EMBL" id="WDR04143.1"/>
    </source>
</evidence>
<reference evidence="2 3" key="1">
    <citation type="submission" date="2023-02" db="EMBL/GenBank/DDBJ databases">
        <title>Devosia algicola sp. nov., isolated from the phycosphere of marine algae.</title>
        <authorList>
            <person name="Kim J.M."/>
            <person name="Lee J.K."/>
            <person name="Choi B.J."/>
            <person name="Bayburt H."/>
            <person name="Jeon C.O."/>
        </authorList>
    </citation>
    <scope>NUCLEOTIDE SEQUENCE [LARGE SCALE GENOMIC DNA]</scope>
    <source>
        <strain evidence="2 3">G20-9</strain>
    </source>
</reference>
<feature type="transmembrane region" description="Helical" evidence="1">
    <location>
        <begin position="26"/>
        <end position="51"/>
    </location>
</feature>
<organism evidence="2 3">
    <name type="scientific">Devosia algicola</name>
    <dbReference type="NCBI Taxonomy" id="3026418"/>
    <lineage>
        <taxon>Bacteria</taxon>
        <taxon>Pseudomonadati</taxon>
        <taxon>Pseudomonadota</taxon>
        <taxon>Alphaproteobacteria</taxon>
        <taxon>Hyphomicrobiales</taxon>
        <taxon>Devosiaceae</taxon>
        <taxon>Devosia</taxon>
    </lineage>
</organism>
<dbReference type="RefSeq" id="WP_282220527.1">
    <property type="nucleotide sequence ID" value="NZ_CP118246.1"/>
</dbReference>
<keyword evidence="1" id="KW-0472">Membrane</keyword>
<protein>
    <recommendedName>
        <fullName evidence="4">Phage holin family protein</fullName>
    </recommendedName>
</protein>
<gene>
    <name evidence="2" type="ORF">PSQ19_09185</name>
</gene>
<dbReference type="EMBL" id="CP118246">
    <property type="protein sequence ID" value="WDR04143.1"/>
    <property type="molecule type" value="Genomic_DNA"/>
</dbReference>
<feature type="transmembrane region" description="Helical" evidence="1">
    <location>
        <begin position="57"/>
        <end position="78"/>
    </location>
</feature>
<keyword evidence="3" id="KW-1185">Reference proteome</keyword>